<feature type="domain" description="PII-uridylyltransferase/Glutamine-synthetase adenylyltransferase" evidence="10">
    <location>
        <begin position="861"/>
        <end position="932"/>
    </location>
</feature>
<dbReference type="PANTHER" id="PTHR30621">
    <property type="entry name" value="GLUTAMINE SYNTHETASE ADENYLYLTRANSFERASE"/>
    <property type="match status" value="1"/>
</dbReference>
<feature type="domain" description="Glutamate-ammonia ligase adenylyltransferase repeated" evidence="9">
    <location>
        <begin position="588"/>
        <end position="825"/>
    </location>
</feature>
<dbReference type="FunFam" id="3.30.460.10:FF:000009">
    <property type="entry name" value="Bifunctional glutamine synthetase adenylyltransferase/adenylyl-removing enzyme"/>
    <property type="match status" value="1"/>
</dbReference>
<dbReference type="NCBIfam" id="NF008292">
    <property type="entry name" value="PRK11072.1"/>
    <property type="match status" value="1"/>
</dbReference>
<keyword evidence="6 7" id="KW-0511">Multifunctional enzyme</keyword>
<dbReference type="Gene3D" id="1.20.120.330">
    <property type="entry name" value="Nucleotidyltransferases domain 2"/>
    <property type="match status" value="2"/>
</dbReference>
<dbReference type="SUPFAM" id="SSF81301">
    <property type="entry name" value="Nucleotidyltransferase"/>
    <property type="match status" value="2"/>
</dbReference>
<dbReference type="Gene3D" id="3.30.460.10">
    <property type="entry name" value="Beta Polymerase, domain 2"/>
    <property type="match status" value="2"/>
</dbReference>
<evidence type="ECO:0000313" key="12">
    <source>
        <dbReference type="Proteomes" id="UP000315403"/>
    </source>
</evidence>
<dbReference type="GO" id="GO:0005524">
    <property type="term" value="F:ATP binding"/>
    <property type="evidence" value="ECO:0007669"/>
    <property type="project" value="UniProtKB-UniRule"/>
</dbReference>
<sequence length="973" mass="110591">MSRRPVPENPMGESPKSMPPKTGTRLPTLITEILQQIPEDREAIEEMITLIWATFSETQRNNLLDKGAGFFRHCLQVACASPFLRQHLQCHPQHLLRLAKGEVTPPPDLKDHSPEAFNTALRRYRNARMIEIIWRDRLAGEHMPETVAAVSALAETCLQQACIYGQALLQQAYGYPENDAGEAVAFAVIGMGKLGGKELNLSSDIDLIFCFSENGSSNGPRSLENSEYFSRLGRWLIQALDQPGAEGFCFRVDMRLRPFGDAGPLCISAAAMEHYYQVHGRGWERYAFIKARPVAGNLDFGAKVLEMLRPFVYRRYLDFTALQGLREVKALMDAEQGESSQDIKKGQGGIREIEFICQSLQIIHGGRTPQLRNTNTLNTLDILHELNLLPTSDFLLLGKAYGFFRNTEHCLQMVQDQQTQQLPRNENEWQRLACAMHYEDVDSFRMDLDALRQQVHQIFLQTLAPQTAHSSNTPEQGRQLWLHAQNHTLNMLPENIFQKLHFPNPTESWSRLWRFAHSRDVSLRLSTEGRQRLDNLLPQILEICAQEADGEALLQHFLNLLEAILSKANYLALLAENPRYLQHCSTLLHSPWLAQQLARFPVLLDDVLSNNHQPGQWPEILHAQLQYAEDQEERMDALRRFKNAELVRLAASFWTQQLSIESLLRQLSELAQLTLQTALDWARLEMERRHGRICTQDGQTASFAVIALGKLGGQEMGFASDLDLIYLYDAPPDAESDGPAPLPASTWYARLGQRLIHLLSTLTRAGILYEIDMRLRPSGQSGPLVSSMETFSRYQHQSAWTWEHQALTRARWVAGDSQLGVRFEQLRHAILSSERDAETLKSAVWSMRKRIFDNKNIAPQAFHLKLSPGGLTDIEFLVQFAMLGACPEQPDLCQNTGTAAAIRALVQSGVWNAQQGSDLLHAWKLYRQVENERWLNLQENNVHADDTPHWGALQDASEKVRVIWQEWIGSYTD</sequence>
<organism evidence="11 12">
    <name type="scientific">Acidithiobacillus thiooxidans ATCC 19377</name>
    <dbReference type="NCBI Taxonomy" id="637390"/>
    <lineage>
        <taxon>Bacteria</taxon>
        <taxon>Pseudomonadati</taxon>
        <taxon>Pseudomonadota</taxon>
        <taxon>Acidithiobacillia</taxon>
        <taxon>Acidithiobacillales</taxon>
        <taxon>Acidithiobacillaceae</taxon>
        <taxon>Acidithiobacillus</taxon>
    </lineage>
</organism>
<comment type="similarity">
    <text evidence="7">Belongs to the GlnE family.</text>
</comment>
<evidence type="ECO:0000256" key="7">
    <source>
        <dbReference type="HAMAP-Rule" id="MF_00802"/>
    </source>
</evidence>
<dbReference type="GO" id="GO:0000820">
    <property type="term" value="P:regulation of glutamine family amino acid metabolic process"/>
    <property type="evidence" value="ECO:0007669"/>
    <property type="project" value="UniProtKB-UniRule"/>
</dbReference>
<evidence type="ECO:0000256" key="5">
    <source>
        <dbReference type="ARBA" id="ARBA00022842"/>
    </source>
</evidence>
<comment type="function">
    <text evidence="7">Involved in the regulation of glutamine synthetase GlnA, a key enzyme in the process to assimilate ammonia. When cellular nitrogen levels are high, the C-terminal adenylyl transferase (AT) inactivates GlnA by covalent transfer of an adenylyl group from ATP to specific tyrosine residue of GlnA, thus reducing its activity. Conversely, when nitrogen levels are low, the N-terminal adenylyl removase (AR) activates GlnA by removing the adenylyl group by phosphorolysis, increasing its activity. The regulatory region of GlnE binds the signal transduction protein PII (GlnB) which indicates the nitrogen status of the cell.</text>
</comment>
<dbReference type="InterPro" id="IPR013546">
    <property type="entry name" value="PII_UdlTrfase/GS_AdlTrfase"/>
</dbReference>
<name>A0A543Q3W8_ACITH</name>
<proteinExistence type="inferred from homology"/>
<dbReference type="InterPro" id="IPR005190">
    <property type="entry name" value="GlnE_rpt_dom"/>
</dbReference>
<dbReference type="SUPFAM" id="SSF81593">
    <property type="entry name" value="Nucleotidyltransferase substrate binding subunit/domain"/>
    <property type="match status" value="2"/>
</dbReference>
<comment type="cofactor">
    <cofactor evidence="7">
        <name>Mg(2+)</name>
        <dbReference type="ChEBI" id="CHEBI:18420"/>
    </cofactor>
</comment>
<evidence type="ECO:0000256" key="4">
    <source>
        <dbReference type="ARBA" id="ARBA00022840"/>
    </source>
</evidence>
<dbReference type="Proteomes" id="UP000315403">
    <property type="component" value="Unassembled WGS sequence"/>
</dbReference>
<gene>
    <name evidence="7 11" type="primary">glnE</name>
    <name evidence="11" type="ORF">DLNHIDIE_00886</name>
</gene>
<comment type="caution">
    <text evidence="11">The sequence shown here is derived from an EMBL/GenBank/DDBJ whole genome shotgun (WGS) entry which is preliminary data.</text>
</comment>
<dbReference type="HAMAP" id="MF_00802">
    <property type="entry name" value="GlnE"/>
    <property type="match status" value="1"/>
</dbReference>
<keyword evidence="5 7" id="KW-0460">Magnesium</keyword>
<keyword evidence="4 7" id="KW-0067">ATP-binding</keyword>
<dbReference type="InterPro" id="IPR023057">
    <property type="entry name" value="GlnE"/>
</dbReference>
<dbReference type="GO" id="GO:0047388">
    <property type="term" value="F:[glutamine synthetase]-adenylyl-L-tyrosine phosphorylase activity"/>
    <property type="evidence" value="ECO:0007669"/>
    <property type="project" value="UniProtKB-EC"/>
</dbReference>
<dbReference type="RefSeq" id="WP_210434760.1">
    <property type="nucleotide sequence ID" value="NZ_SZUV01000001.1"/>
</dbReference>
<comment type="catalytic activity">
    <reaction evidence="7">
        <text>[glutamine synthetase]-L-tyrosine + ATP = [glutamine synthetase]-O(4)-(5'-adenylyl)-L-tyrosine + diphosphate</text>
        <dbReference type="Rhea" id="RHEA:18589"/>
        <dbReference type="Rhea" id="RHEA-COMP:10660"/>
        <dbReference type="Rhea" id="RHEA-COMP:10661"/>
        <dbReference type="ChEBI" id="CHEBI:30616"/>
        <dbReference type="ChEBI" id="CHEBI:33019"/>
        <dbReference type="ChEBI" id="CHEBI:46858"/>
        <dbReference type="ChEBI" id="CHEBI:83624"/>
        <dbReference type="EC" id="2.7.7.42"/>
    </reaction>
</comment>
<dbReference type="EC" id="2.7.7.42" evidence="7"/>
<evidence type="ECO:0000256" key="8">
    <source>
        <dbReference type="SAM" id="MobiDB-lite"/>
    </source>
</evidence>
<protein>
    <recommendedName>
        <fullName evidence="7">Bifunctional glutamine synthetase adenylyltransferase/adenylyl-removing enzyme</fullName>
    </recommendedName>
    <alternativeName>
        <fullName evidence="7">ATP:glutamine synthetase adenylyltransferase</fullName>
    </alternativeName>
    <alternativeName>
        <fullName evidence="7">ATase</fullName>
    </alternativeName>
    <domain>
        <recommendedName>
            <fullName evidence="7">Glutamine synthetase adenylyl-L-tyrosine phosphorylase</fullName>
            <ecNumber evidence="7">2.7.7.89</ecNumber>
        </recommendedName>
        <alternativeName>
            <fullName evidence="7">Adenylyl removase</fullName>
            <shortName evidence="7">AR</shortName>
            <shortName evidence="7">AT-N</shortName>
        </alternativeName>
    </domain>
    <domain>
        <recommendedName>
            <fullName evidence="7">Glutamine synthetase adenylyl transferase</fullName>
            <ecNumber evidence="7">2.7.7.42</ecNumber>
        </recommendedName>
        <alternativeName>
            <fullName evidence="7">Adenylyl transferase</fullName>
            <shortName evidence="7">AT</shortName>
            <shortName evidence="7">AT-C</shortName>
        </alternativeName>
    </domain>
</protein>
<feature type="region of interest" description="Disordered" evidence="8">
    <location>
        <begin position="1"/>
        <end position="24"/>
    </location>
</feature>
<feature type="region of interest" description="Adenylyl removase" evidence="7">
    <location>
        <begin position="1"/>
        <end position="466"/>
    </location>
</feature>
<dbReference type="PANTHER" id="PTHR30621:SF0">
    <property type="entry name" value="BIFUNCTIONAL GLUTAMINE SYNTHETASE ADENYLYLTRANSFERASE_ADENYLYL-REMOVING ENZYME"/>
    <property type="match status" value="1"/>
</dbReference>
<evidence type="ECO:0000313" key="11">
    <source>
        <dbReference type="EMBL" id="TQN51022.1"/>
    </source>
</evidence>
<dbReference type="EC" id="2.7.7.89" evidence="7"/>
<dbReference type="GO" id="GO:0005829">
    <property type="term" value="C:cytosol"/>
    <property type="evidence" value="ECO:0007669"/>
    <property type="project" value="TreeGrafter"/>
</dbReference>
<reference evidence="11 12" key="1">
    <citation type="submission" date="2019-03" db="EMBL/GenBank/DDBJ databases">
        <title>New insights into Acidothiobacillus thiooxidans sulfur metabolism through coupled gene expression, solution geochemistry, microscopy and spectroscopy analyses.</title>
        <authorList>
            <person name="Camacho D."/>
            <person name="Frazao R."/>
            <person name="Fouillen A."/>
            <person name="Nanci A."/>
            <person name="Lang B.F."/>
            <person name="Apte S.C."/>
            <person name="Baron C."/>
            <person name="Warren L.A."/>
        </authorList>
    </citation>
    <scope>NUCLEOTIDE SEQUENCE [LARGE SCALE GENOMIC DNA]</scope>
    <source>
        <strain evidence="11 12">ATCC 19377</strain>
    </source>
</reference>
<evidence type="ECO:0000256" key="6">
    <source>
        <dbReference type="ARBA" id="ARBA00023268"/>
    </source>
</evidence>
<keyword evidence="1 7" id="KW-0808">Transferase</keyword>
<evidence type="ECO:0000259" key="10">
    <source>
        <dbReference type="Pfam" id="PF08335"/>
    </source>
</evidence>
<evidence type="ECO:0000259" key="9">
    <source>
        <dbReference type="Pfam" id="PF03710"/>
    </source>
</evidence>
<dbReference type="Pfam" id="PF08335">
    <property type="entry name" value="GlnD_UR_UTase"/>
    <property type="match status" value="2"/>
</dbReference>
<dbReference type="InterPro" id="IPR043519">
    <property type="entry name" value="NT_sf"/>
</dbReference>
<comment type="catalytic activity">
    <reaction evidence="7">
        <text>[glutamine synthetase]-O(4)-(5'-adenylyl)-L-tyrosine + phosphate = [glutamine synthetase]-L-tyrosine + ADP</text>
        <dbReference type="Rhea" id="RHEA:43716"/>
        <dbReference type="Rhea" id="RHEA-COMP:10660"/>
        <dbReference type="Rhea" id="RHEA-COMP:10661"/>
        <dbReference type="ChEBI" id="CHEBI:43474"/>
        <dbReference type="ChEBI" id="CHEBI:46858"/>
        <dbReference type="ChEBI" id="CHEBI:83624"/>
        <dbReference type="ChEBI" id="CHEBI:456216"/>
        <dbReference type="EC" id="2.7.7.89"/>
    </reaction>
</comment>
<keyword evidence="2 7" id="KW-0548">Nucleotidyltransferase</keyword>
<feature type="domain" description="Glutamate-ammonia ligase adenylyltransferase repeated" evidence="9">
    <location>
        <begin position="75"/>
        <end position="306"/>
    </location>
</feature>
<accession>A0A543Q3W8</accession>
<dbReference type="GO" id="GO:0008882">
    <property type="term" value="F:[glutamate-ammonia-ligase] adenylyltransferase activity"/>
    <property type="evidence" value="ECO:0007669"/>
    <property type="project" value="UniProtKB-UniRule"/>
</dbReference>
<dbReference type="Gene3D" id="1.20.120.1510">
    <property type="match status" value="1"/>
</dbReference>
<feature type="region of interest" description="Adenylyl transferase" evidence="7">
    <location>
        <begin position="473"/>
        <end position="973"/>
    </location>
</feature>
<dbReference type="CDD" id="cd05401">
    <property type="entry name" value="NT_GlnE_GlnD_like"/>
    <property type="match status" value="2"/>
</dbReference>
<dbReference type="GO" id="GO:0000287">
    <property type="term" value="F:magnesium ion binding"/>
    <property type="evidence" value="ECO:0007669"/>
    <property type="project" value="UniProtKB-UniRule"/>
</dbReference>
<evidence type="ECO:0000256" key="1">
    <source>
        <dbReference type="ARBA" id="ARBA00022679"/>
    </source>
</evidence>
<dbReference type="EMBL" id="SZUV01000001">
    <property type="protein sequence ID" value="TQN51022.1"/>
    <property type="molecule type" value="Genomic_DNA"/>
</dbReference>
<keyword evidence="3 7" id="KW-0547">Nucleotide-binding</keyword>
<dbReference type="Pfam" id="PF03710">
    <property type="entry name" value="GlnE"/>
    <property type="match status" value="2"/>
</dbReference>
<feature type="domain" description="PII-uridylyltransferase/Glutamine-synthetase adenylyltransferase" evidence="10">
    <location>
        <begin position="339"/>
        <end position="461"/>
    </location>
</feature>
<evidence type="ECO:0000256" key="2">
    <source>
        <dbReference type="ARBA" id="ARBA00022695"/>
    </source>
</evidence>
<dbReference type="AlphaFoldDB" id="A0A543Q3W8"/>
<evidence type="ECO:0000256" key="3">
    <source>
        <dbReference type="ARBA" id="ARBA00022741"/>
    </source>
</evidence>